<feature type="non-terminal residue" evidence="1">
    <location>
        <position position="1"/>
    </location>
</feature>
<dbReference type="AlphaFoldDB" id="X1R2M7"/>
<gene>
    <name evidence="1" type="ORF">S06H3_55359</name>
</gene>
<protein>
    <submittedName>
        <fullName evidence="1">Uncharacterized protein</fullName>
    </submittedName>
</protein>
<evidence type="ECO:0000313" key="1">
    <source>
        <dbReference type="EMBL" id="GAI57365.1"/>
    </source>
</evidence>
<reference evidence="1" key="1">
    <citation type="journal article" date="2014" name="Front. Microbiol.">
        <title>High frequency of phylogenetically diverse reductive dehalogenase-homologous genes in deep subseafloor sedimentary metagenomes.</title>
        <authorList>
            <person name="Kawai M."/>
            <person name="Futagami T."/>
            <person name="Toyoda A."/>
            <person name="Takaki Y."/>
            <person name="Nishi S."/>
            <person name="Hori S."/>
            <person name="Arai W."/>
            <person name="Tsubouchi T."/>
            <person name="Morono Y."/>
            <person name="Uchiyama I."/>
            <person name="Ito T."/>
            <person name="Fujiyama A."/>
            <person name="Inagaki F."/>
            <person name="Takami H."/>
        </authorList>
    </citation>
    <scope>NUCLEOTIDE SEQUENCE</scope>
    <source>
        <strain evidence="1">Expedition CK06-06</strain>
    </source>
</reference>
<organism evidence="1">
    <name type="scientific">marine sediment metagenome</name>
    <dbReference type="NCBI Taxonomy" id="412755"/>
    <lineage>
        <taxon>unclassified sequences</taxon>
        <taxon>metagenomes</taxon>
        <taxon>ecological metagenomes</taxon>
    </lineage>
</organism>
<accession>X1R2M7</accession>
<sequence length="151" mass="16583">GPLAHLTHGNLWAVCDAGNHIPIGIWPATYVDTMLTRQSNPDEVRVLYGSHIWKTSDWGLIWRDQAATQFTVRHIRYRDSAPDFLYLARNTSAPLPDGLYREHVLFTSIDEGSTMFGKAGAHADQADGGGDSIPRLCGGAAEEGILTLPWP</sequence>
<comment type="caution">
    <text evidence="1">The sequence shown here is derived from an EMBL/GenBank/DDBJ whole genome shotgun (WGS) entry which is preliminary data.</text>
</comment>
<name>X1R2M7_9ZZZZ</name>
<dbReference type="EMBL" id="BARV01035478">
    <property type="protein sequence ID" value="GAI57365.1"/>
    <property type="molecule type" value="Genomic_DNA"/>
</dbReference>
<proteinExistence type="predicted"/>